<keyword evidence="3" id="KW-1185">Reference proteome</keyword>
<feature type="transmembrane region" description="Helical" evidence="1">
    <location>
        <begin position="9"/>
        <end position="32"/>
    </location>
</feature>
<evidence type="ECO:0000313" key="2">
    <source>
        <dbReference type="EMBL" id="MBC2603969.1"/>
    </source>
</evidence>
<dbReference type="EMBL" id="JACHVA010000137">
    <property type="protein sequence ID" value="MBC2603969.1"/>
    <property type="molecule type" value="Genomic_DNA"/>
</dbReference>
<gene>
    <name evidence="2" type="ORF">H5P30_19485</name>
</gene>
<name>A0A7X1B1X6_9BACT</name>
<comment type="caution">
    <text evidence="2">The sequence shown here is derived from an EMBL/GenBank/DDBJ whole genome shotgun (WGS) entry which is preliminary data.</text>
</comment>
<reference evidence="2 3" key="1">
    <citation type="submission" date="2020-07" db="EMBL/GenBank/DDBJ databases">
        <authorList>
            <person name="Feng X."/>
        </authorList>
    </citation>
    <scope>NUCLEOTIDE SEQUENCE [LARGE SCALE GENOMIC DNA]</scope>
    <source>
        <strain evidence="2 3">JCM14086</strain>
    </source>
</reference>
<evidence type="ECO:0000313" key="3">
    <source>
        <dbReference type="Proteomes" id="UP000525652"/>
    </source>
</evidence>
<evidence type="ECO:0000256" key="1">
    <source>
        <dbReference type="SAM" id="Phobius"/>
    </source>
</evidence>
<keyword evidence="1" id="KW-0472">Membrane</keyword>
<keyword evidence="1" id="KW-0812">Transmembrane</keyword>
<proteinExistence type="predicted"/>
<protein>
    <recommendedName>
        <fullName evidence="4">Verru_Chthon cassette protein A</fullName>
    </recommendedName>
</protein>
<organism evidence="2 3">
    <name type="scientific">Puniceicoccus vermicola</name>
    <dbReference type="NCBI Taxonomy" id="388746"/>
    <lineage>
        <taxon>Bacteria</taxon>
        <taxon>Pseudomonadati</taxon>
        <taxon>Verrucomicrobiota</taxon>
        <taxon>Opitutia</taxon>
        <taxon>Puniceicoccales</taxon>
        <taxon>Puniceicoccaceae</taxon>
        <taxon>Puniceicoccus</taxon>
    </lineage>
</organism>
<accession>A0A7X1B1X6</accession>
<keyword evidence="1" id="KW-1133">Transmembrane helix</keyword>
<dbReference type="AlphaFoldDB" id="A0A7X1B1X6"/>
<sequence>MADNNRNGFALTIALVFLGFIFSLMICLSVLVQTQITATTNTQHLSHSRQNAIFGLQVAIGNLQKHLGPDQRISAYADILNENQFSPHLPAPNTKRWLGVWNTENYDATNPTPREFEAWLTSGREFPGGSPTTIDYVESFTTSADTIELIGSNTVKKSSDRVSVEKVELDSGGYAYWVGDESQKAKINPSTSWQRDLSTKQQEVIANLSPTRSGAPTVEALKALRDLDSPDYQIESLLERSFIKEHILLDPILASTGLSEEDLNEAYFSQTLFSRGLLTNVKDGGLKKNLFSYLNNHSSSTLKDDDELFELNSGTGPLYGRIKSWYELRDDFDAEGAIEIRPETDPTPAVTPLIIRFLWQVYGCYEGDWTSGNPTVAYRIVPRAWLWNPYNVPLSIPEGTTLDIELGSVQQLRYVLVEKPLEGGENRDSSIIEPLKTLRFRLTPIVIPPGKTLVFTPEASSAADGFAIRYDGGDWKVEGIENHTPGGTLQATDFNDAFHFILSTGEAIDVEGRNLDEMEVGVRQRTGNDIIALRLDDKDLFVLQTADLGITANPPRIFPLNHISSDTAHFPLQKHGKAVMFRNLEGNKQFPQRAVRLFANFNPRTPIINDPPLGLSFDASNGDLFFSNPNNYDYQFNQFFGNQTNPTTSWAIPVSLDNNGQGDRIALFEIPRGDYPMVSLGQLKHADFGQLPWEPAHPFANSLASPIVPRESTSGSFVSGHNSDDDFKDLSYRLNDALWDNYFLGEFDLEDLGEAQNVRSKNPILSTQTQDIDLLEDFDSSANYLYVDGAFNVNSTDVGAWAALLGSFNSVAPPGKPHLPGNTPHSYSRYLNPPLEAFDPENQPILSQNGLAGFRILTHDQLLDLAEKIVSEVKARGPFHSLSHFVNRSLVADTSAQAELGLMGALQAAIEKSNINNRYNEPPGITGLDDVWMLEASSHDRYLPEHVTGFTSNTSGNVIKQGSRGAFLPGYITQADILEKIGSQITVRGDTFVVRSYGSATNPLNSEVISESYLETILQRTTEPLENSGRRFKIVSFRWISEDDI</sequence>
<evidence type="ECO:0008006" key="4">
    <source>
        <dbReference type="Google" id="ProtNLM"/>
    </source>
</evidence>
<dbReference type="Proteomes" id="UP000525652">
    <property type="component" value="Unassembled WGS sequence"/>
</dbReference>
<dbReference type="RefSeq" id="WP_185694589.1">
    <property type="nucleotide sequence ID" value="NZ_JACHVA010000137.1"/>
</dbReference>